<dbReference type="EMBL" id="JBELPY010000014">
    <property type="protein sequence ID" value="MFL9835529.1"/>
    <property type="molecule type" value="Genomic_DNA"/>
</dbReference>
<sequence>MKTIKQEGHKALFSVYYILLKKTFIQIMNKFYIYNAKTKDKKFNKVTVVFNPQTDYDFNSLKTEFTSFFHKSYQTDALVFVHINEISDFAQLLSDNQAKLFKSLPQVEETSLASNIFYLSYNKFGYNIEKDSEENFIKKNIKEIINQGLVNIFIKNDGLVESTGVSHHYVFPSGKHSSKFLRTANVLVRKSEIDFVALNTLYLFKDNSFKNIYCDTLSITVVGYSMISFLKKFGIDNEINIESFKSYEGIYDKNYEFYTNSIFLISATTSGGLVNYIKKNHPEIHSNEVATLYYLPTDDDSSISLERVVCNLAKNKKLNYGVDKYPTYKPGEKCEYCSNHSTPISIVGDSFSLDEPIINTRNVAVKDYITTILKDFVELFRYKPDIGSIFSVSYNEESTLSNKKYNLYIDYEKIITNITKPYFKEYKARLDAYINQFIPASTKYIIYLNDNGSLQLANYIHNAVQPNSTHQIVLINQSDLTEGQIDTNFSGSIIIVASCITNGKNLLYLSRFFRNFEYMRLVYFVGINRVADDKKYKELQANLKYGRYGQDNSSFVEIEMIRCDNSNSRTSWQVEMEYLKDLLEESSKPLTFITKRIELLKSFSSSENKGGTKEIFFRDLNNKLLVIRKNSVFFKNNEYFDKINQSDVYFTICCVLNNMRNNATDGLYQTNFVKNLLDPFIFNRFNDGIIQAAILRGARAEELNYSFSFKISEDMVTLLKTFIKHINEYQGEAVLEFLFALSIGKLKLYKDHYISILDELEQLKGKIPDSKYKIIDSFRLSIEQVYYKIFKIDKAIEINKTINHSN</sequence>
<dbReference type="RefSeq" id="WP_408092362.1">
    <property type="nucleotide sequence ID" value="NZ_JBELPY010000014.1"/>
</dbReference>
<keyword evidence="2" id="KW-1185">Reference proteome</keyword>
<comment type="caution">
    <text evidence="1">The sequence shown here is derived from an EMBL/GenBank/DDBJ whole genome shotgun (WGS) entry which is preliminary data.</text>
</comment>
<accession>A0ABW8Y5P4</accession>
<proteinExistence type="predicted"/>
<reference evidence="1 2" key="1">
    <citation type="submission" date="2024-06" db="EMBL/GenBank/DDBJ databases">
        <authorList>
            <person name="Kaempfer P."/>
            <person name="Viver T."/>
        </authorList>
    </citation>
    <scope>NUCLEOTIDE SEQUENCE [LARGE SCALE GENOMIC DNA]</scope>
    <source>
        <strain evidence="1 2">ST-37</strain>
    </source>
</reference>
<organism evidence="1 2">
    <name type="scientific">Chryseobacterium terrae</name>
    <dbReference type="NCBI Taxonomy" id="3163299"/>
    <lineage>
        <taxon>Bacteria</taxon>
        <taxon>Pseudomonadati</taxon>
        <taxon>Bacteroidota</taxon>
        <taxon>Flavobacteriia</taxon>
        <taxon>Flavobacteriales</taxon>
        <taxon>Weeksellaceae</taxon>
        <taxon>Chryseobacterium group</taxon>
        <taxon>Chryseobacterium</taxon>
    </lineage>
</organism>
<evidence type="ECO:0000313" key="1">
    <source>
        <dbReference type="EMBL" id="MFL9835529.1"/>
    </source>
</evidence>
<evidence type="ECO:0000313" key="2">
    <source>
        <dbReference type="Proteomes" id="UP001629058"/>
    </source>
</evidence>
<dbReference type="Proteomes" id="UP001629058">
    <property type="component" value="Unassembled WGS sequence"/>
</dbReference>
<gene>
    <name evidence="1" type="ORF">ABS765_16045</name>
</gene>
<protein>
    <submittedName>
        <fullName evidence="1">Uncharacterized protein</fullName>
    </submittedName>
</protein>
<name>A0ABW8Y5P4_9FLAO</name>